<accession>A0A4S8LHZ3</accession>
<keyword evidence="5" id="KW-0472">Membrane</keyword>
<name>A0A4S8LHZ3_DENBC</name>
<feature type="domain" description="Peptidase M24 C-terminal" evidence="8">
    <location>
        <begin position="525"/>
        <end position="583"/>
    </location>
</feature>
<evidence type="ECO:0000256" key="5">
    <source>
        <dbReference type="SAM" id="Phobius"/>
    </source>
</evidence>
<dbReference type="PANTHER" id="PTHR43763">
    <property type="entry name" value="XAA-PRO AMINOPEPTIDASE 1"/>
    <property type="match status" value="1"/>
</dbReference>
<dbReference type="InterPro" id="IPR029149">
    <property type="entry name" value="Creatin/AminoP/Spt16_N"/>
</dbReference>
<dbReference type="InterPro" id="IPR032416">
    <property type="entry name" value="Peptidase_M24_C"/>
</dbReference>
<evidence type="ECO:0000313" key="10">
    <source>
        <dbReference type="Proteomes" id="UP000297245"/>
    </source>
</evidence>
<dbReference type="Gene3D" id="3.90.230.10">
    <property type="entry name" value="Creatinase/methionine aminopeptidase superfamily"/>
    <property type="match status" value="1"/>
</dbReference>
<reference evidence="9 10" key="1">
    <citation type="journal article" date="2019" name="Nat. Ecol. Evol.">
        <title>Megaphylogeny resolves global patterns of mushroom evolution.</title>
        <authorList>
            <person name="Varga T."/>
            <person name="Krizsan K."/>
            <person name="Foldi C."/>
            <person name="Dima B."/>
            <person name="Sanchez-Garcia M."/>
            <person name="Sanchez-Ramirez S."/>
            <person name="Szollosi G.J."/>
            <person name="Szarkandi J.G."/>
            <person name="Papp V."/>
            <person name="Albert L."/>
            <person name="Andreopoulos W."/>
            <person name="Angelini C."/>
            <person name="Antonin V."/>
            <person name="Barry K.W."/>
            <person name="Bougher N.L."/>
            <person name="Buchanan P."/>
            <person name="Buyck B."/>
            <person name="Bense V."/>
            <person name="Catcheside P."/>
            <person name="Chovatia M."/>
            <person name="Cooper J."/>
            <person name="Damon W."/>
            <person name="Desjardin D."/>
            <person name="Finy P."/>
            <person name="Geml J."/>
            <person name="Haridas S."/>
            <person name="Hughes K."/>
            <person name="Justo A."/>
            <person name="Karasinski D."/>
            <person name="Kautmanova I."/>
            <person name="Kiss B."/>
            <person name="Kocsube S."/>
            <person name="Kotiranta H."/>
            <person name="LaButti K.M."/>
            <person name="Lechner B.E."/>
            <person name="Liimatainen K."/>
            <person name="Lipzen A."/>
            <person name="Lukacs Z."/>
            <person name="Mihaltcheva S."/>
            <person name="Morgado L.N."/>
            <person name="Niskanen T."/>
            <person name="Noordeloos M.E."/>
            <person name="Ohm R.A."/>
            <person name="Ortiz-Santana B."/>
            <person name="Ovrebo C."/>
            <person name="Racz N."/>
            <person name="Riley R."/>
            <person name="Savchenko A."/>
            <person name="Shiryaev A."/>
            <person name="Soop K."/>
            <person name="Spirin V."/>
            <person name="Szebenyi C."/>
            <person name="Tomsovsky M."/>
            <person name="Tulloss R.E."/>
            <person name="Uehling J."/>
            <person name="Grigoriev I.V."/>
            <person name="Vagvolgyi C."/>
            <person name="Papp T."/>
            <person name="Martin F.M."/>
            <person name="Miettinen O."/>
            <person name="Hibbett D.S."/>
            <person name="Nagy L.G."/>
        </authorList>
    </citation>
    <scope>NUCLEOTIDE SEQUENCE [LARGE SCALE GENOMIC DNA]</scope>
    <source>
        <strain evidence="9 10">CBS 962.96</strain>
    </source>
</reference>
<keyword evidence="3" id="KW-0464">Manganese</keyword>
<evidence type="ECO:0000256" key="2">
    <source>
        <dbReference type="ARBA" id="ARBA00008766"/>
    </source>
</evidence>
<keyword evidence="10" id="KW-1185">Reference proteome</keyword>
<dbReference type="InterPro" id="IPR050422">
    <property type="entry name" value="X-Pro_aminopeptidase_P"/>
</dbReference>
<dbReference type="OrthoDB" id="9995434at2759"/>
<feature type="domain" description="Creatinase N-terminal" evidence="7">
    <location>
        <begin position="1"/>
        <end position="122"/>
    </location>
</feature>
<evidence type="ECO:0000313" key="9">
    <source>
        <dbReference type="EMBL" id="THU88756.1"/>
    </source>
</evidence>
<protein>
    <submittedName>
        <fullName evidence="9">Creatinase/aminopeptidase</fullName>
    </submittedName>
</protein>
<dbReference type="SUPFAM" id="SSF53092">
    <property type="entry name" value="Creatinase/prolidase N-terminal domain"/>
    <property type="match status" value="1"/>
</dbReference>
<dbReference type="Proteomes" id="UP000297245">
    <property type="component" value="Unassembled WGS sequence"/>
</dbReference>
<evidence type="ECO:0000259" key="6">
    <source>
        <dbReference type="Pfam" id="PF00557"/>
    </source>
</evidence>
<sequence>MRKYSLDYYLVPSEDAHNGEYIADSDQRRRFISGFTGSAGIAIITLHSAFLSTDSRFWIQAREELDHNWIVVKSSYDWTGFLVDHITGGPKGTRIGVDGRLVTYSNVTYIQSKITNHKSELVFLDENLVDVIWKDRPSEPREPLFVHDLVYAGEPASSKLRRLRERVREDMTDSSNTATIITHLPSIAWLLNLRGSGIPYNPLFHAYLYISLDKHNEETILFLDSSQAPPDIQTYLTNLHVERMGYDEIWNFLSSKTDKTIIITPKTSYAISSQIPQEKCIVLPSFAEELLSRKNSMEVDSLRKAYLKDGIAFTQFLAWLDSKLVSENEDVTEFEAAERLTEFRKTQGKGTYRDQKEPISASGPNAALPHYVAKRDTARVIDRNLPYLNDSGGQYLEGTCDTTRTVHLGTPDQAMSEAYTRVLQGHIAISTAIFPIGTSGDQLDALARRPLWKNGLDYGHGTGHGFGTFLTVHEGIQSFSSNVPLAPGHVLTVEPGCYKEGKWGVRIESALVVTKANIPGIDQENWLQFERLTVVPIHTRMVKWSMLTRAEKVWLEEHNQKCYEALAPHLKNDKQTLRWLRREVGVSDVD</sequence>
<organism evidence="9 10">
    <name type="scientific">Dendrothele bispora (strain CBS 962.96)</name>
    <dbReference type="NCBI Taxonomy" id="1314807"/>
    <lineage>
        <taxon>Eukaryota</taxon>
        <taxon>Fungi</taxon>
        <taxon>Dikarya</taxon>
        <taxon>Basidiomycota</taxon>
        <taxon>Agaricomycotina</taxon>
        <taxon>Agaricomycetes</taxon>
        <taxon>Agaricomycetidae</taxon>
        <taxon>Agaricales</taxon>
        <taxon>Agaricales incertae sedis</taxon>
        <taxon>Dendrothele</taxon>
    </lineage>
</organism>
<evidence type="ECO:0000256" key="1">
    <source>
        <dbReference type="ARBA" id="ARBA00001936"/>
    </source>
</evidence>
<dbReference type="Pfam" id="PF16188">
    <property type="entry name" value="Peptidase_M24_C"/>
    <property type="match status" value="1"/>
</dbReference>
<evidence type="ECO:0000256" key="4">
    <source>
        <dbReference type="SAM" id="MobiDB-lite"/>
    </source>
</evidence>
<keyword evidence="9" id="KW-0031">Aminopeptidase</keyword>
<keyword evidence="5" id="KW-1133">Transmembrane helix</keyword>
<dbReference type="Pfam" id="PF16189">
    <property type="entry name" value="Creatinase_N_2"/>
    <property type="match status" value="1"/>
</dbReference>
<feature type="transmembrane region" description="Helical" evidence="5">
    <location>
        <begin position="31"/>
        <end position="50"/>
    </location>
</feature>
<dbReference type="Gene3D" id="3.40.350.10">
    <property type="entry name" value="Creatinase/prolidase N-terminal domain"/>
    <property type="match status" value="2"/>
</dbReference>
<dbReference type="SUPFAM" id="SSF55920">
    <property type="entry name" value="Creatinase/aminopeptidase"/>
    <property type="match status" value="1"/>
</dbReference>
<dbReference type="FunFam" id="3.90.230.10:FF:000009">
    <property type="entry name" value="xaa-Pro aminopeptidase 2"/>
    <property type="match status" value="1"/>
</dbReference>
<proteinExistence type="inferred from homology"/>
<keyword evidence="9" id="KW-0378">Hydrolase</keyword>
<dbReference type="PANTHER" id="PTHR43763:SF17">
    <property type="entry name" value="AMINOPEPTIDASE P, CYTOPLASMIC-RELATED"/>
    <property type="match status" value="1"/>
</dbReference>
<dbReference type="Pfam" id="PF01321">
    <property type="entry name" value="Creatinase_N"/>
    <property type="match status" value="1"/>
</dbReference>
<feature type="region of interest" description="Disordered" evidence="4">
    <location>
        <begin position="346"/>
        <end position="366"/>
    </location>
</feature>
<dbReference type="Pfam" id="PF00557">
    <property type="entry name" value="Peptidase_M24"/>
    <property type="match status" value="1"/>
</dbReference>
<keyword evidence="5" id="KW-0812">Transmembrane</keyword>
<comment type="cofactor">
    <cofactor evidence="1">
        <name>Mn(2+)</name>
        <dbReference type="ChEBI" id="CHEBI:29035"/>
    </cofactor>
</comment>
<dbReference type="GO" id="GO:0004177">
    <property type="term" value="F:aminopeptidase activity"/>
    <property type="evidence" value="ECO:0007669"/>
    <property type="project" value="UniProtKB-KW"/>
</dbReference>
<evidence type="ECO:0000259" key="8">
    <source>
        <dbReference type="Pfam" id="PF16188"/>
    </source>
</evidence>
<feature type="compositionally biased region" description="Basic and acidic residues" evidence="4">
    <location>
        <begin position="346"/>
        <end position="357"/>
    </location>
</feature>
<dbReference type="InterPro" id="IPR000587">
    <property type="entry name" value="Creatinase_N"/>
</dbReference>
<dbReference type="InterPro" id="IPR036005">
    <property type="entry name" value="Creatinase/aminopeptidase-like"/>
</dbReference>
<dbReference type="InterPro" id="IPR000994">
    <property type="entry name" value="Pept_M24"/>
</dbReference>
<evidence type="ECO:0000256" key="3">
    <source>
        <dbReference type="ARBA" id="ARBA00023211"/>
    </source>
</evidence>
<dbReference type="EMBL" id="ML179397">
    <property type="protein sequence ID" value="THU88756.1"/>
    <property type="molecule type" value="Genomic_DNA"/>
</dbReference>
<keyword evidence="9" id="KW-0645">Protease</keyword>
<gene>
    <name evidence="9" type="ORF">K435DRAFT_821556</name>
</gene>
<evidence type="ECO:0000259" key="7">
    <source>
        <dbReference type="Pfam" id="PF01321"/>
    </source>
</evidence>
<dbReference type="AlphaFoldDB" id="A0A4S8LHZ3"/>
<feature type="domain" description="Peptidase M24" evidence="6">
    <location>
        <begin position="301"/>
        <end position="515"/>
    </location>
</feature>
<comment type="similarity">
    <text evidence="2">Belongs to the peptidase M24B family.</text>
</comment>